<protein>
    <recommendedName>
        <fullName evidence="4">malate dehydrogenase (quinone)</fullName>
        <ecNumber evidence="4">1.1.5.4</ecNumber>
    </recommendedName>
    <alternativeName>
        <fullName evidence="10">MQO</fullName>
    </alternativeName>
    <alternativeName>
        <fullName evidence="9">Malate dehydrogenase [quinone]</fullName>
    </alternativeName>
</protein>
<organism evidence="11 12">
    <name type="scientific">Homoserinibacter gongjuensis</name>
    <dbReference type="NCBI Taxonomy" id="1162968"/>
    <lineage>
        <taxon>Bacteria</taxon>
        <taxon>Bacillati</taxon>
        <taxon>Actinomycetota</taxon>
        <taxon>Actinomycetes</taxon>
        <taxon>Micrococcales</taxon>
        <taxon>Microbacteriaceae</taxon>
        <taxon>Homoserinibacter</taxon>
    </lineage>
</organism>
<accession>A0ABQ6JQ07</accession>
<evidence type="ECO:0000256" key="6">
    <source>
        <dbReference type="ARBA" id="ARBA00022630"/>
    </source>
</evidence>
<reference evidence="12" key="1">
    <citation type="journal article" date="2019" name="Int. J. Syst. Evol. Microbiol.">
        <title>The Global Catalogue of Microorganisms (GCM) 10K type strain sequencing project: providing services to taxonomists for standard genome sequencing and annotation.</title>
        <authorList>
            <consortium name="The Broad Institute Genomics Platform"/>
            <consortium name="The Broad Institute Genome Sequencing Center for Infectious Disease"/>
            <person name="Wu L."/>
            <person name="Ma J."/>
        </authorList>
    </citation>
    <scope>NUCLEOTIDE SEQUENCE [LARGE SCALE GENOMIC DNA]</scope>
    <source>
        <strain evidence="12">NBRC 108755</strain>
    </source>
</reference>
<dbReference type="EMBL" id="BSVA01000001">
    <property type="protein sequence ID" value="GMA90143.1"/>
    <property type="molecule type" value="Genomic_DNA"/>
</dbReference>
<keyword evidence="12" id="KW-1185">Reference proteome</keyword>
<evidence type="ECO:0000256" key="7">
    <source>
        <dbReference type="ARBA" id="ARBA00022827"/>
    </source>
</evidence>
<evidence type="ECO:0000256" key="1">
    <source>
        <dbReference type="ARBA" id="ARBA00001139"/>
    </source>
</evidence>
<dbReference type="Proteomes" id="UP001157069">
    <property type="component" value="Unassembled WGS sequence"/>
</dbReference>
<gene>
    <name evidence="11" type="ORF">GCM10025869_06720</name>
</gene>
<evidence type="ECO:0000256" key="9">
    <source>
        <dbReference type="ARBA" id="ARBA00030660"/>
    </source>
</evidence>
<keyword evidence="6" id="KW-0285">Flavoprotein</keyword>
<proteinExistence type="predicted"/>
<evidence type="ECO:0000313" key="12">
    <source>
        <dbReference type="Proteomes" id="UP001157069"/>
    </source>
</evidence>
<evidence type="ECO:0000256" key="3">
    <source>
        <dbReference type="ARBA" id="ARBA00005012"/>
    </source>
</evidence>
<dbReference type="InterPro" id="IPR006231">
    <property type="entry name" value="MQO"/>
</dbReference>
<comment type="catalytic activity">
    <reaction evidence="1">
        <text>(S)-malate + a quinone = a quinol + oxaloacetate</text>
        <dbReference type="Rhea" id="RHEA:46012"/>
        <dbReference type="ChEBI" id="CHEBI:15589"/>
        <dbReference type="ChEBI" id="CHEBI:16452"/>
        <dbReference type="ChEBI" id="CHEBI:24646"/>
        <dbReference type="ChEBI" id="CHEBI:132124"/>
        <dbReference type="EC" id="1.1.5.4"/>
    </reaction>
</comment>
<name>A0ABQ6JQ07_9MICO</name>
<dbReference type="EC" id="1.1.5.4" evidence="4"/>
<evidence type="ECO:0000256" key="8">
    <source>
        <dbReference type="ARBA" id="ARBA00023002"/>
    </source>
</evidence>
<comment type="pathway">
    <text evidence="3">Carbohydrate metabolism; tricarboxylic acid cycle; oxaloacetate from (S)-malate (quinone route): step 1/1.</text>
</comment>
<comment type="caution">
    <text evidence="11">The sequence shown here is derived from an EMBL/GenBank/DDBJ whole genome shotgun (WGS) entry which is preliminary data.</text>
</comment>
<evidence type="ECO:0000256" key="4">
    <source>
        <dbReference type="ARBA" id="ARBA00013026"/>
    </source>
</evidence>
<evidence type="ECO:0000313" key="11">
    <source>
        <dbReference type="EMBL" id="GMA90143.1"/>
    </source>
</evidence>
<comment type="cofactor">
    <cofactor evidence="2">
        <name>FAD</name>
        <dbReference type="ChEBI" id="CHEBI:57692"/>
    </cofactor>
</comment>
<sequence>MLDVLATCFPQQLSAWEPQLKRMIPSYGTTLSEKPKVATKELKDTAKTLGLAV</sequence>
<keyword evidence="8" id="KW-0560">Oxidoreductase</keyword>
<evidence type="ECO:0000256" key="2">
    <source>
        <dbReference type="ARBA" id="ARBA00001974"/>
    </source>
</evidence>
<evidence type="ECO:0000256" key="10">
    <source>
        <dbReference type="ARBA" id="ARBA00031550"/>
    </source>
</evidence>
<keyword evidence="7" id="KW-0274">FAD</keyword>
<evidence type="ECO:0000256" key="5">
    <source>
        <dbReference type="ARBA" id="ARBA00022532"/>
    </source>
</evidence>
<dbReference type="Pfam" id="PF06039">
    <property type="entry name" value="Mqo"/>
    <property type="match status" value="1"/>
</dbReference>
<keyword evidence="5" id="KW-0816">Tricarboxylic acid cycle</keyword>